<dbReference type="EMBL" id="JBHILM010000011">
    <property type="protein sequence ID" value="MFB5681518.1"/>
    <property type="molecule type" value="Genomic_DNA"/>
</dbReference>
<dbReference type="Gene3D" id="3.40.710.10">
    <property type="entry name" value="DD-peptidase/beta-lactamase superfamily"/>
    <property type="match status" value="1"/>
</dbReference>
<dbReference type="NCBIfam" id="NF000326">
    <property type="entry name" value="blaR1_generic"/>
    <property type="match status" value="1"/>
</dbReference>
<feature type="domain" description="Peptidase M56" evidence="4">
    <location>
        <begin position="7"/>
        <end position="304"/>
    </location>
</feature>
<dbReference type="CDD" id="cd07341">
    <property type="entry name" value="M56_BlaR1_MecR1_like"/>
    <property type="match status" value="1"/>
</dbReference>
<evidence type="ECO:0000313" key="6">
    <source>
        <dbReference type="Proteomes" id="UP001580407"/>
    </source>
</evidence>
<dbReference type="PANTHER" id="PTHR34978:SF3">
    <property type="entry name" value="SLR0241 PROTEIN"/>
    <property type="match status" value="1"/>
</dbReference>
<reference evidence="5 6" key="1">
    <citation type="submission" date="2024-09" db="EMBL/GenBank/DDBJ databases">
        <authorList>
            <person name="Ruan L."/>
        </authorList>
    </citation>
    <scope>NUCLEOTIDE SEQUENCE [LARGE SCALE GENOMIC DNA]</scope>
    <source>
        <strain evidence="5 6">D33</strain>
    </source>
</reference>
<feature type="domain" description="Penicillin-binding protein transpeptidase" evidence="3">
    <location>
        <begin position="382"/>
        <end position="586"/>
    </location>
</feature>
<comment type="similarity">
    <text evidence="1">Belongs to the peptidase M56 family.</text>
</comment>
<dbReference type="PANTHER" id="PTHR34978">
    <property type="entry name" value="POSSIBLE SENSOR-TRANSDUCER PROTEIN BLAR"/>
    <property type="match status" value="1"/>
</dbReference>
<keyword evidence="2" id="KW-0472">Membrane</keyword>
<organism evidence="5 6">
    <name type="scientific">Paenibacillus terreus</name>
    <dbReference type="NCBI Taxonomy" id="1387834"/>
    <lineage>
        <taxon>Bacteria</taxon>
        <taxon>Bacillati</taxon>
        <taxon>Bacillota</taxon>
        <taxon>Bacilli</taxon>
        <taxon>Bacillales</taxon>
        <taxon>Paenibacillaceae</taxon>
        <taxon>Paenibacillus</taxon>
    </lineage>
</organism>
<evidence type="ECO:0000313" key="5">
    <source>
        <dbReference type="EMBL" id="MFB5681518.1"/>
    </source>
</evidence>
<feature type="transmembrane region" description="Helical" evidence="2">
    <location>
        <begin position="318"/>
        <end position="340"/>
    </location>
</feature>
<protein>
    <submittedName>
        <fullName evidence="5">BlaR1 family beta-lactam sensor/signal transducer</fullName>
    </submittedName>
</protein>
<proteinExistence type="inferred from homology"/>
<feature type="transmembrane region" description="Helical" evidence="2">
    <location>
        <begin position="185"/>
        <end position="206"/>
    </location>
</feature>
<dbReference type="Pfam" id="PF00905">
    <property type="entry name" value="Transpeptidase"/>
    <property type="match status" value="1"/>
</dbReference>
<dbReference type="Proteomes" id="UP001580407">
    <property type="component" value="Unassembled WGS sequence"/>
</dbReference>
<dbReference type="InterPro" id="IPR001460">
    <property type="entry name" value="PCN-bd_Tpept"/>
</dbReference>
<keyword evidence="2" id="KW-1133">Transmembrane helix</keyword>
<dbReference type="InterPro" id="IPR008756">
    <property type="entry name" value="Peptidase_M56"/>
</dbReference>
<dbReference type="RefSeq" id="WP_375525306.1">
    <property type="nucleotide sequence ID" value="NZ_JBHILM010000011.1"/>
</dbReference>
<feature type="transmembrane region" description="Helical" evidence="2">
    <location>
        <begin position="106"/>
        <end position="127"/>
    </location>
</feature>
<name>A0ABV5B749_9BACL</name>
<dbReference type="Pfam" id="PF05569">
    <property type="entry name" value="Peptidase_M56"/>
    <property type="match status" value="1"/>
</dbReference>
<dbReference type="SUPFAM" id="SSF56601">
    <property type="entry name" value="beta-lactamase/transpeptidase-like"/>
    <property type="match status" value="1"/>
</dbReference>
<feature type="transmembrane region" description="Helical" evidence="2">
    <location>
        <begin position="39"/>
        <end position="57"/>
    </location>
</feature>
<dbReference type="InterPro" id="IPR052173">
    <property type="entry name" value="Beta-lactam_resp_regulator"/>
</dbReference>
<feature type="transmembrane region" description="Helical" evidence="2">
    <location>
        <begin position="6"/>
        <end position="27"/>
    </location>
</feature>
<evidence type="ECO:0000256" key="2">
    <source>
        <dbReference type="SAM" id="Phobius"/>
    </source>
</evidence>
<comment type="caution">
    <text evidence="5">The sequence shown here is derived from an EMBL/GenBank/DDBJ whole genome shotgun (WGS) entry which is preliminary data.</text>
</comment>
<keyword evidence="6" id="KW-1185">Reference proteome</keyword>
<gene>
    <name evidence="5" type="ORF">ACE3NQ_11395</name>
</gene>
<sequence length="596" mass="67073">MFFSLLVTSFIVSSISAAGIMLIKTVFRKLLTVKWHYKIWFVLLAALTVPLLPVHFFHFGTYFSGLDGILPNGTGVAVNDSGDLVTANTNWLQDFTVSVNRTAPPFLQTITAGIWTAGMLVFAIVTMRTWLKIKDLKTGSQRVTNQEVLELFEQCKGQLGIDKNLVVLESPLVKSPMMAGLFKPYFVFPAGFSDWLSLVEIKYIFLHELSHLKSKDNITNYAIVAFQIIYWFNPFVWIAFGRMRLDREIACDIAVLQLLDDRCHIEYGHTIINFADRALRPANYSLASQLVSPASQLKKRIETIASFRPESKGLKFKSITVVLLAVALVASQLPVVSALARDGDQRYSFNEERTVYEDLGDYFSGYDGAFVLYDMHADQYHIYNERKSTWRVPPASTYKIYSALIGLESGVISNKNSTIAWNGQRYPYKEWNKDQNLFTAMKSSVNWYFQSMESKLDHSVLQAYVKQIHYGNADISSGPGTYWLESSSLKISPVEQVQLLKAMYTNQIGFGEEHIQTVKNAIKLEEEGDAVLYGKTGTGAVNHKNTNGWFIGFVENHGNTYFFAANIQNADRSNGSTAADITLKILQDKGIYGDGK</sequence>
<evidence type="ECO:0000259" key="3">
    <source>
        <dbReference type="Pfam" id="PF00905"/>
    </source>
</evidence>
<feature type="transmembrane region" description="Helical" evidence="2">
    <location>
        <begin position="218"/>
        <end position="240"/>
    </location>
</feature>
<evidence type="ECO:0000256" key="1">
    <source>
        <dbReference type="ARBA" id="ARBA00011075"/>
    </source>
</evidence>
<evidence type="ECO:0000259" key="4">
    <source>
        <dbReference type="Pfam" id="PF05569"/>
    </source>
</evidence>
<accession>A0ABV5B749</accession>
<dbReference type="InterPro" id="IPR012338">
    <property type="entry name" value="Beta-lactam/transpept-like"/>
</dbReference>
<keyword evidence="2" id="KW-0812">Transmembrane</keyword>